<sequence length="174" mass="18577">NGIATPTPTQPGMTPNCDRFYLVKSGDTCASIGAQHGIRPSRLRDWHMSVGETCNGLWANAYVCVRTIGFQPQSSHTCSSSTTDKTWGDNKDAALAAAVRWCSGSGGSGSYGLAAAKTGCYNAALGVNRFDFRISNNYGSPATLSSAKCTELAQYLVNRCERGGSGRQEGWDFW</sequence>
<dbReference type="InterPro" id="IPR052210">
    <property type="entry name" value="LysM1-like"/>
</dbReference>
<dbReference type="EMBL" id="JAGTJQ010000006">
    <property type="protein sequence ID" value="KAH7029918.1"/>
    <property type="molecule type" value="Genomic_DNA"/>
</dbReference>
<dbReference type="PROSITE" id="PS51782">
    <property type="entry name" value="LYSM"/>
    <property type="match status" value="1"/>
</dbReference>
<dbReference type="PANTHER" id="PTHR34997">
    <property type="entry name" value="AM15"/>
    <property type="match status" value="1"/>
</dbReference>
<dbReference type="InterPro" id="IPR018392">
    <property type="entry name" value="LysM"/>
</dbReference>
<dbReference type="Proteomes" id="UP000756346">
    <property type="component" value="Unassembled WGS sequence"/>
</dbReference>
<dbReference type="RefSeq" id="XP_046012206.1">
    <property type="nucleotide sequence ID" value="XM_046150118.1"/>
</dbReference>
<keyword evidence="3" id="KW-0843">Virulence</keyword>
<dbReference type="AlphaFoldDB" id="A0A9P9BMS5"/>
<evidence type="ECO:0000313" key="6">
    <source>
        <dbReference type="EMBL" id="KAH7029918.1"/>
    </source>
</evidence>
<comment type="caution">
    <text evidence="6">The sequence shown here is derived from an EMBL/GenBank/DDBJ whole genome shotgun (WGS) entry which is preliminary data.</text>
</comment>
<keyword evidence="1" id="KW-0147">Chitin-binding</keyword>
<comment type="similarity">
    <text evidence="4">Belongs to the secreted LysM effector family.</text>
</comment>
<feature type="non-terminal residue" evidence="6">
    <location>
        <position position="1"/>
    </location>
</feature>
<keyword evidence="7" id="KW-1185">Reference proteome</keyword>
<name>A0A9P9BMS5_9PEZI</name>
<proteinExistence type="inferred from homology"/>
<accession>A0A9P9BMS5</accession>
<evidence type="ECO:0000259" key="5">
    <source>
        <dbReference type="PROSITE" id="PS51782"/>
    </source>
</evidence>
<reference evidence="6" key="1">
    <citation type="journal article" date="2021" name="Nat. Commun.">
        <title>Genetic determinants of endophytism in the Arabidopsis root mycobiome.</title>
        <authorList>
            <person name="Mesny F."/>
            <person name="Miyauchi S."/>
            <person name="Thiergart T."/>
            <person name="Pickel B."/>
            <person name="Atanasova L."/>
            <person name="Karlsson M."/>
            <person name="Huettel B."/>
            <person name="Barry K.W."/>
            <person name="Haridas S."/>
            <person name="Chen C."/>
            <person name="Bauer D."/>
            <person name="Andreopoulos W."/>
            <person name="Pangilinan J."/>
            <person name="LaButti K."/>
            <person name="Riley R."/>
            <person name="Lipzen A."/>
            <person name="Clum A."/>
            <person name="Drula E."/>
            <person name="Henrissat B."/>
            <person name="Kohler A."/>
            <person name="Grigoriev I.V."/>
            <person name="Martin F.M."/>
            <person name="Hacquard S."/>
        </authorList>
    </citation>
    <scope>NUCLEOTIDE SEQUENCE</scope>
    <source>
        <strain evidence="6">MPI-CAGE-CH-0230</strain>
    </source>
</reference>
<dbReference type="Pfam" id="PF01476">
    <property type="entry name" value="LysM"/>
    <property type="match status" value="1"/>
</dbReference>
<dbReference type="GeneID" id="70179664"/>
<dbReference type="SUPFAM" id="SSF54106">
    <property type="entry name" value="LysM domain"/>
    <property type="match status" value="1"/>
</dbReference>
<feature type="domain" description="LysM" evidence="5">
    <location>
        <begin position="19"/>
        <end position="65"/>
    </location>
</feature>
<evidence type="ECO:0000256" key="3">
    <source>
        <dbReference type="ARBA" id="ARBA00023026"/>
    </source>
</evidence>
<evidence type="ECO:0000313" key="7">
    <source>
        <dbReference type="Proteomes" id="UP000756346"/>
    </source>
</evidence>
<dbReference type="Gene3D" id="3.10.350.10">
    <property type="entry name" value="LysM domain"/>
    <property type="match status" value="1"/>
</dbReference>
<evidence type="ECO:0000256" key="1">
    <source>
        <dbReference type="ARBA" id="ARBA00022669"/>
    </source>
</evidence>
<evidence type="ECO:0000256" key="2">
    <source>
        <dbReference type="ARBA" id="ARBA00022729"/>
    </source>
</evidence>
<organism evidence="6 7">
    <name type="scientific">Microdochium trichocladiopsis</name>
    <dbReference type="NCBI Taxonomy" id="1682393"/>
    <lineage>
        <taxon>Eukaryota</taxon>
        <taxon>Fungi</taxon>
        <taxon>Dikarya</taxon>
        <taxon>Ascomycota</taxon>
        <taxon>Pezizomycotina</taxon>
        <taxon>Sordariomycetes</taxon>
        <taxon>Xylariomycetidae</taxon>
        <taxon>Xylariales</taxon>
        <taxon>Microdochiaceae</taxon>
        <taxon>Microdochium</taxon>
    </lineage>
</organism>
<keyword evidence="2" id="KW-0732">Signal</keyword>
<dbReference type="OrthoDB" id="2281372at2759"/>
<dbReference type="InterPro" id="IPR036779">
    <property type="entry name" value="LysM_dom_sf"/>
</dbReference>
<gene>
    <name evidence="6" type="ORF">B0I36DRAFT_245050</name>
</gene>
<dbReference type="GO" id="GO:0008061">
    <property type="term" value="F:chitin binding"/>
    <property type="evidence" value="ECO:0007669"/>
    <property type="project" value="UniProtKB-KW"/>
</dbReference>
<dbReference type="PANTHER" id="PTHR34997:SF2">
    <property type="entry name" value="LYSM DOMAIN-CONTAINING PROTEIN-RELATED"/>
    <property type="match status" value="1"/>
</dbReference>
<evidence type="ECO:0000256" key="4">
    <source>
        <dbReference type="ARBA" id="ARBA00044955"/>
    </source>
</evidence>
<protein>
    <recommendedName>
        <fullName evidence="5">LysM domain-containing protein</fullName>
    </recommendedName>
</protein>